<evidence type="ECO:0000313" key="2">
    <source>
        <dbReference type="EMBL" id="TDZ51502.1"/>
    </source>
</evidence>
<evidence type="ECO:0000313" key="3">
    <source>
        <dbReference type="Proteomes" id="UP000295703"/>
    </source>
</evidence>
<dbReference type="Proteomes" id="UP000295703">
    <property type="component" value="Unassembled WGS sequence"/>
</dbReference>
<protein>
    <submittedName>
        <fullName evidence="2">Uncharacterized protein</fullName>
    </submittedName>
</protein>
<sequence length="516" mass="59404">MKLTDLPEEIIILIAAALQPHDPVKRRIYEAREGGRITELLAGQRIPLVRLASTCKKLWDILISEVYRFVSIDHGYGDIRKFFDFVRLVIVEPWVRGLVKELYLNLHTMAGYMRQPWPYLWQLRELHRLTGVSIRKSVMERMDECSNSFGHNHLVDQFEIFQDAYDECLAYTIATLLSLFPCVMEVTLSTDEGILRHIPYYVRRLGMAHPHFSTDDSDENKRSDHVSEENPESSRTNGEEYEWGHLDDFYRVVDVFPQLKSFAIRHHSRTDRIHSIVHDHIGNDEIARLVRTASCANELYMQGFAIDCKPDIDLKWTCDHVTTLILREVWFKEKLVLDFLKSFPNLTKVVFIEVQERGHRPSLAKLAPRQLLEALKQNAASIESLCLTCNNNSGLPCSPAEAFDTFNEFVKLKELWIETWAFETALDKEPPPGMDKNTVISSLPPSLERLHLRGSVANIEGSLSWLAEKCKPDMLPQLKEIAFEAPDVNTKSIQQVFTVGGVEKVSSNVDREPIMW</sequence>
<dbReference type="AlphaFoldDB" id="A0A4R8R5P2"/>
<organism evidence="2 3">
    <name type="scientific">Colletotrichum trifolii</name>
    <dbReference type="NCBI Taxonomy" id="5466"/>
    <lineage>
        <taxon>Eukaryota</taxon>
        <taxon>Fungi</taxon>
        <taxon>Dikarya</taxon>
        <taxon>Ascomycota</taxon>
        <taxon>Pezizomycotina</taxon>
        <taxon>Sordariomycetes</taxon>
        <taxon>Hypocreomycetidae</taxon>
        <taxon>Glomerellales</taxon>
        <taxon>Glomerellaceae</taxon>
        <taxon>Colletotrichum</taxon>
        <taxon>Colletotrichum orbiculare species complex</taxon>
    </lineage>
</organism>
<dbReference type="SUPFAM" id="SSF52047">
    <property type="entry name" value="RNI-like"/>
    <property type="match status" value="1"/>
</dbReference>
<dbReference type="EMBL" id="RYZW01000083">
    <property type="protein sequence ID" value="TDZ51502.1"/>
    <property type="molecule type" value="Genomic_DNA"/>
</dbReference>
<keyword evidence="3" id="KW-1185">Reference proteome</keyword>
<comment type="caution">
    <text evidence="2">The sequence shown here is derived from an EMBL/GenBank/DDBJ whole genome shotgun (WGS) entry which is preliminary data.</text>
</comment>
<dbReference type="STRING" id="5466.A0A4R8R5P2"/>
<feature type="region of interest" description="Disordered" evidence="1">
    <location>
        <begin position="212"/>
        <end position="239"/>
    </location>
</feature>
<name>A0A4R8R5P2_COLTR</name>
<proteinExistence type="predicted"/>
<dbReference type="InterPro" id="IPR032675">
    <property type="entry name" value="LRR_dom_sf"/>
</dbReference>
<accession>A0A4R8R5P2</accession>
<gene>
    <name evidence="2" type="ORF">CTRI78_v007596</name>
</gene>
<evidence type="ECO:0000256" key="1">
    <source>
        <dbReference type="SAM" id="MobiDB-lite"/>
    </source>
</evidence>
<reference evidence="2 3" key="1">
    <citation type="submission" date="2018-12" db="EMBL/GenBank/DDBJ databases">
        <title>Genome sequence and assembly of Colletotrichum trifolii.</title>
        <authorList>
            <person name="Gan P."/>
            <person name="Shirasu K."/>
        </authorList>
    </citation>
    <scope>NUCLEOTIDE SEQUENCE [LARGE SCALE GENOMIC DNA]</scope>
    <source>
        <strain evidence="2 3">543-2</strain>
    </source>
</reference>
<dbReference type="Gene3D" id="3.80.10.10">
    <property type="entry name" value="Ribonuclease Inhibitor"/>
    <property type="match status" value="1"/>
</dbReference>
<feature type="compositionally biased region" description="Basic and acidic residues" evidence="1">
    <location>
        <begin position="219"/>
        <end position="228"/>
    </location>
</feature>